<proteinExistence type="predicted"/>
<evidence type="ECO:0000313" key="1">
    <source>
        <dbReference type="EMBL" id="CAE7385287.1"/>
    </source>
</evidence>
<gene>
    <name evidence="1" type="ORF">SNAT2548_LOCUS21018</name>
</gene>
<evidence type="ECO:0008006" key="3">
    <source>
        <dbReference type="Google" id="ProtNLM"/>
    </source>
</evidence>
<keyword evidence="2" id="KW-1185">Reference proteome</keyword>
<dbReference type="Proteomes" id="UP000604046">
    <property type="component" value="Unassembled WGS sequence"/>
</dbReference>
<sequence length="155" mass="17470">MEMQDPHVGSHDVVPPFHLHELKQAIKNLRHGKAADCNGLVLEMFSFASDNLLTCLLGLYNKVLSTGYVEQSWKNTVFTMLPKAGDKSLVQNWRPIAVLKITYKIFSKLLLGRLAPLMWVPGSNHGIEILQPITNCNMFVLQNVLVFHELPPSHL</sequence>
<dbReference type="PANTHER" id="PTHR36688">
    <property type="entry name" value="ENDO/EXONUCLEASE/PHOSPHATASE DOMAIN-CONTAINING PROTEIN"/>
    <property type="match status" value="1"/>
</dbReference>
<dbReference type="PANTHER" id="PTHR36688:SF1">
    <property type="entry name" value="ENDONUCLEASE_EXONUCLEASE_PHOSPHATASE DOMAIN-CONTAINING PROTEIN"/>
    <property type="match status" value="1"/>
</dbReference>
<accession>A0A812QJK3</accession>
<organism evidence="1 2">
    <name type="scientific">Symbiodinium natans</name>
    <dbReference type="NCBI Taxonomy" id="878477"/>
    <lineage>
        <taxon>Eukaryota</taxon>
        <taxon>Sar</taxon>
        <taxon>Alveolata</taxon>
        <taxon>Dinophyceae</taxon>
        <taxon>Suessiales</taxon>
        <taxon>Symbiodiniaceae</taxon>
        <taxon>Symbiodinium</taxon>
    </lineage>
</organism>
<comment type="caution">
    <text evidence="1">The sequence shown here is derived from an EMBL/GenBank/DDBJ whole genome shotgun (WGS) entry which is preliminary data.</text>
</comment>
<dbReference type="EMBL" id="CAJNDS010002233">
    <property type="protein sequence ID" value="CAE7385287.1"/>
    <property type="molecule type" value="Genomic_DNA"/>
</dbReference>
<dbReference type="AlphaFoldDB" id="A0A812QJK3"/>
<evidence type="ECO:0000313" key="2">
    <source>
        <dbReference type="Proteomes" id="UP000604046"/>
    </source>
</evidence>
<reference evidence="1" key="1">
    <citation type="submission" date="2021-02" db="EMBL/GenBank/DDBJ databases">
        <authorList>
            <person name="Dougan E. K."/>
            <person name="Rhodes N."/>
            <person name="Thang M."/>
            <person name="Chan C."/>
        </authorList>
    </citation>
    <scope>NUCLEOTIDE SEQUENCE</scope>
</reference>
<protein>
    <recommendedName>
        <fullName evidence="3">Reverse transcriptase</fullName>
    </recommendedName>
</protein>
<name>A0A812QJK3_9DINO</name>
<dbReference type="OrthoDB" id="407509at2759"/>
<dbReference type="InterPro" id="IPR052560">
    <property type="entry name" value="RdDP_mobile_element"/>
</dbReference>